<keyword evidence="1" id="KW-1133">Transmembrane helix</keyword>
<keyword evidence="1" id="KW-0812">Transmembrane</keyword>
<feature type="transmembrane region" description="Helical" evidence="1">
    <location>
        <begin position="64"/>
        <end position="86"/>
    </location>
</feature>
<evidence type="ECO:0000313" key="3">
    <source>
        <dbReference type="Proteomes" id="UP000649617"/>
    </source>
</evidence>
<keyword evidence="1" id="KW-0472">Membrane</keyword>
<comment type="caution">
    <text evidence="2">The sequence shown here is derived from an EMBL/GenBank/DDBJ whole genome shotgun (WGS) entry which is preliminary data.</text>
</comment>
<feature type="non-terminal residue" evidence="2">
    <location>
        <position position="1"/>
    </location>
</feature>
<dbReference type="EMBL" id="CAJNIZ010012336">
    <property type="protein sequence ID" value="CAE7332902.1"/>
    <property type="molecule type" value="Genomic_DNA"/>
</dbReference>
<organism evidence="2 3">
    <name type="scientific">Symbiodinium pilosum</name>
    <name type="common">Dinoflagellate</name>
    <dbReference type="NCBI Taxonomy" id="2952"/>
    <lineage>
        <taxon>Eukaryota</taxon>
        <taxon>Sar</taxon>
        <taxon>Alveolata</taxon>
        <taxon>Dinophyceae</taxon>
        <taxon>Suessiales</taxon>
        <taxon>Symbiodiniaceae</taxon>
        <taxon>Symbiodinium</taxon>
    </lineage>
</organism>
<evidence type="ECO:0000256" key="1">
    <source>
        <dbReference type="SAM" id="Phobius"/>
    </source>
</evidence>
<dbReference type="OrthoDB" id="439821at2759"/>
<reference evidence="2" key="1">
    <citation type="submission" date="2021-02" db="EMBL/GenBank/DDBJ databases">
        <authorList>
            <person name="Dougan E. K."/>
            <person name="Rhodes N."/>
            <person name="Thang M."/>
            <person name="Chan C."/>
        </authorList>
    </citation>
    <scope>NUCLEOTIDE SEQUENCE</scope>
</reference>
<accession>A0A812NY26</accession>
<protein>
    <submittedName>
        <fullName evidence="2">Uncharacterized protein</fullName>
    </submittedName>
</protein>
<dbReference type="Proteomes" id="UP000649617">
    <property type="component" value="Unassembled WGS sequence"/>
</dbReference>
<name>A0A812NY26_SYMPI</name>
<proteinExistence type="predicted"/>
<gene>
    <name evidence="2" type="ORF">SPIL2461_LOCUS7756</name>
</gene>
<evidence type="ECO:0000313" key="2">
    <source>
        <dbReference type="EMBL" id="CAE7332902.1"/>
    </source>
</evidence>
<sequence>LKLVIMEKWVLLLMWTSNIDLRMQVEMFELFAGQARVSQVCRGAKRSVVSYDCLYDPDGKFMNFLSPGGLVLLLLIILAVHSIFLIEQPRGSDQVFPFHDRSYSRVFGQRILELWDKERAATRKVMALQQELASFDGEVPEGEQLRELLQKHGSFAALEVELSKKSSQVTQNERAGGWENEVTLAQLGWTEWLGWQWLVSTLGATGTNDVDHARVAVATTAKTAKEKCVLAVYIDMCGKKVDTAKELQALADDLKPKIADLETSYKELLQFQTNAVIDAGTPPSRTTKENLLKCYATCTRLDLAINALMIRGRFLPLALPLGAARVLALPILRFLPGAAGAVNNENLQRLATGELDLLYKISSAANDKNVCRNLHRLIQREGLTLALPIDFVETPVRKRRPVVKKVKVWYPVIYPSKWVEFLMKDHGHLLLGGVDARNCRRWQANLHEFWIRYKQYDEQHIMNEASSPPTTHTVPIYLHGDEGRGKYKLPLMVECFQPLISHTYCTRFLFTCIPAELYWNDSTLDTLNDALAADLIRLYQDGIRVKTPDGPVTLHFAVVGIKGDWVYLRKEWFNMSEDAPWRSGDGAPTPFKRQGSPLFLVPGLADPLRALVDPAHTWHIGCLDIT</sequence>
<dbReference type="AlphaFoldDB" id="A0A812NY26"/>
<keyword evidence="3" id="KW-1185">Reference proteome</keyword>